<organism evidence="3 4">
    <name type="scientific">Stereocaulon virgatum</name>
    <dbReference type="NCBI Taxonomy" id="373712"/>
    <lineage>
        <taxon>Eukaryota</taxon>
        <taxon>Fungi</taxon>
        <taxon>Dikarya</taxon>
        <taxon>Ascomycota</taxon>
        <taxon>Pezizomycotina</taxon>
        <taxon>Lecanoromycetes</taxon>
        <taxon>OSLEUM clade</taxon>
        <taxon>Lecanoromycetidae</taxon>
        <taxon>Lecanorales</taxon>
        <taxon>Lecanorineae</taxon>
        <taxon>Stereocaulaceae</taxon>
        <taxon>Stereocaulon</taxon>
    </lineage>
</organism>
<proteinExistence type="predicted"/>
<protein>
    <submittedName>
        <fullName evidence="3">Uncharacterized protein</fullName>
    </submittedName>
</protein>
<gene>
    <name evidence="3" type="ORF">N7G274_009228</name>
</gene>
<reference evidence="3 4" key="1">
    <citation type="submission" date="2024-09" db="EMBL/GenBank/DDBJ databases">
        <title>Rethinking Asexuality: The Enigmatic Case of Functional Sexual Genes in Lepraria (Stereocaulaceae).</title>
        <authorList>
            <person name="Doellman M."/>
            <person name="Sun Y."/>
            <person name="Barcenas-Pena A."/>
            <person name="Lumbsch H.T."/>
            <person name="Grewe F."/>
        </authorList>
    </citation>
    <scope>NUCLEOTIDE SEQUENCE [LARGE SCALE GENOMIC DNA]</scope>
    <source>
        <strain evidence="3 4">Mercado 3170</strain>
    </source>
</reference>
<accession>A0ABR3ZXC5</accession>
<sequence>MHPAISTNYIVPGLLLNPVLLLWSINTILSRCLPPLLVNAATQPPPYYAFGPSAEHPHIDVHASESLCWSYTAFIVCANLAAFGRVSGRREESKERAKLKKEQARTMKREARLVNGNGKHAVDFAAHTNGGVSHANGACKSSGPEHVQESSQESDVDRSSPEWTDFFSDSSETIV</sequence>
<feature type="transmembrane region" description="Helical" evidence="2">
    <location>
        <begin position="9"/>
        <end position="29"/>
    </location>
</feature>
<evidence type="ECO:0000256" key="2">
    <source>
        <dbReference type="SAM" id="Phobius"/>
    </source>
</evidence>
<dbReference type="EMBL" id="JBEFKJ010000035">
    <property type="protein sequence ID" value="KAL2038008.1"/>
    <property type="molecule type" value="Genomic_DNA"/>
</dbReference>
<comment type="caution">
    <text evidence="3">The sequence shown here is derived from an EMBL/GenBank/DDBJ whole genome shotgun (WGS) entry which is preliminary data.</text>
</comment>
<evidence type="ECO:0000256" key="1">
    <source>
        <dbReference type="SAM" id="MobiDB-lite"/>
    </source>
</evidence>
<keyword evidence="2" id="KW-0812">Transmembrane</keyword>
<keyword evidence="2" id="KW-0472">Membrane</keyword>
<keyword evidence="2" id="KW-1133">Transmembrane helix</keyword>
<keyword evidence="4" id="KW-1185">Reference proteome</keyword>
<dbReference type="Proteomes" id="UP001590950">
    <property type="component" value="Unassembled WGS sequence"/>
</dbReference>
<evidence type="ECO:0000313" key="3">
    <source>
        <dbReference type="EMBL" id="KAL2038008.1"/>
    </source>
</evidence>
<name>A0ABR3ZXC5_9LECA</name>
<evidence type="ECO:0000313" key="4">
    <source>
        <dbReference type="Proteomes" id="UP001590950"/>
    </source>
</evidence>
<feature type="region of interest" description="Disordered" evidence="1">
    <location>
        <begin position="124"/>
        <end position="175"/>
    </location>
</feature>